<keyword evidence="1" id="KW-0812">Transmembrane</keyword>
<evidence type="ECO:0000313" key="3">
    <source>
        <dbReference type="Proteomes" id="UP000322214"/>
    </source>
</evidence>
<dbReference type="Proteomes" id="UP000322214">
    <property type="component" value="Chromosome"/>
</dbReference>
<proteinExistence type="predicted"/>
<name>A0A5B9P9T1_9BACT</name>
<keyword evidence="1" id="KW-1133">Transmembrane helix</keyword>
<reference evidence="2 3" key="1">
    <citation type="submission" date="2019-08" db="EMBL/GenBank/DDBJ databases">
        <title>Deep-cultivation of Planctomycetes and their phenomic and genomic characterization uncovers novel biology.</title>
        <authorList>
            <person name="Wiegand S."/>
            <person name="Jogler M."/>
            <person name="Boedeker C."/>
            <person name="Pinto D."/>
            <person name="Vollmers J."/>
            <person name="Rivas-Marin E."/>
            <person name="Kohn T."/>
            <person name="Peeters S.H."/>
            <person name="Heuer A."/>
            <person name="Rast P."/>
            <person name="Oberbeckmann S."/>
            <person name="Bunk B."/>
            <person name="Jeske O."/>
            <person name="Meyerdierks A."/>
            <person name="Storesund J.E."/>
            <person name="Kallscheuer N."/>
            <person name="Luecker S."/>
            <person name="Lage O.M."/>
            <person name="Pohl T."/>
            <person name="Merkel B.J."/>
            <person name="Hornburger P."/>
            <person name="Mueller R.-W."/>
            <person name="Bruemmer F."/>
            <person name="Labrenz M."/>
            <person name="Spormann A.M."/>
            <person name="Op den Camp H."/>
            <person name="Overmann J."/>
            <person name="Amann R."/>
            <person name="Jetten M.S.M."/>
            <person name="Mascher T."/>
            <person name="Medema M.H."/>
            <person name="Devos D.P."/>
            <person name="Kaster A.-K."/>
            <person name="Ovreas L."/>
            <person name="Rohde M."/>
            <person name="Galperin M.Y."/>
            <person name="Jogler C."/>
        </authorList>
    </citation>
    <scope>NUCLEOTIDE SEQUENCE [LARGE SCALE GENOMIC DNA]</scope>
    <source>
        <strain evidence="2 3">FC18</strain>
    </source>
</reference>
<feature type="transmembrane region" description="Helical" evidence="1">
    <location>
        <begin position="12"/>
        <end position="32"/>
    </location>
</feature>
<sequence>MPRRISMSWTFTLRALFAMVAFAAGLSFYFTYERTAVLRLADRSPPEDVDVLINGVLKKGVYSSLSAEERAKKLKGRAILRSVVGKIADHDRPRPLRGADPDYEWLDQNLMIAADSETNELELSISTRHATTLQLKQLLNEFSNVRVDSYFVQPDSRVDRVSKLFSAFGGKIESLLPKLKEDGTRHETFEK</sequence>
<dbReference type="AlphaFoldDB" id="A0A5B9P9T1"/>
<protein>
    <submittedName>
        <fullName evidence="2">Uncharacterized protein</fullName>
    </submittedName>
</protein>
<evidence type="ECO:0000256" key="1">
    <source>
        <dbReference type="SAM" id="Phobius"/>
    </source>
</evidence>
<dbReference type="RefSeq" id="WP_148618742.1">
    <property type="nucleotide sequence ID" value="NZ_CP042912.1"/>
</dbReference>
<organism evidence="2 3">
    <name type="scientific">Mariniblastus fucicola</name>
    <dbReference type="NCBI Taxonomy" id="980251"/>
    <lineage>
        <taxon>Bacteria</taxon>
        <taxon>Pseudomonadati</taxon>
        <taxon>Planctomycetota</taxon>
        <taxon>Planctomycetia</taxon>
        <taxon>Pirellulales</taxon>
        <taxon>Pirellulaceae</taxon>
        <taxon>Mariniblastus</taxon>
    </lineage>
</organism>
<keyword evidence="1" id="KW-0472">Membrane</keyword>
<evidence type="ECO:0000313" key="2">
    <source>
        <dbReference type="EMBL" id="QEG22005.1"/>
    </source>
</evidence>
<gene>
    <name evidence="2" type="ORF">MFFC18_18660</name>
</gene>
<dbReference type="KEGG" id="mff:MFFC18_18660"/>
<accession>A0A5B9P9T1</accession>
<keyword evidence="3" id="KW-1185">Reference proteome</keyword>
<dbReference type="EMBL" id="CP042912">
    <property type="protein sequence ID" value="QEG22005.1"/>
    <property type="molecule type" value="Genomic_DNA"/>
</dbReference>